<feature type="domain" description="Response regulatory" evidence="10">
    <location>
        <begin position="1117"/>
        <end position="1232"/>
    </location>
</feature>
<dbReference type="PROSITE" id="PS01124">
    <property type="entry name" value="HTH_ARAC_FAMILY_2"/>
    <property type="match status" value="1"/>
</dbReference>
<dbReference type="Gene3D" id="3.30.565.10">
    <property type="entry name" value="Histidine kinase-like ATPase, C-terminal domain"/>
    <property type="match status" value="1"/>
</dbReference>
<dbReference type="FunFam" id="2.60.40.10:FF:000791">
    <property type="entry name" value="Two-component system sensor histidine kinase/response regulator"/>
    <property type="match status" value="1"/>
</dbReference>
<keyword evidence="7" id="KW-0812">Transmembrane</keyword>
<evidence type="ECO:0000256" key="3">
    <source>
        <dbReference type="ARBA" id="ARBA00022553"/>
    </source>
</evidence>
<evidence type="ECO:0000313" key="11">
    <source>
        <dbReference type="EMBL" id="KAB6089652.1"/>
    </source>
</evidence>
<dbReference type="PROSITE" id="PS50110">
    <property type="entry name" value="RESPONSE_REGULATORY"/>
    <property type="match status" value="1"/>
</dbReference>
<dbReference type="InterPro" id="IPR036890">
    <property type="entry name" value="HATPase_C_sf"/>
</dbReference>
<dbReference type="Pfam" id="PF02518">
    <property type="entry name" value="HATPase_c"/>
    <property type="match status" value="1"/>
</dbReference>
<gene>
    <name evidence="15" type="ORF">B5E52_10930</name>
    <name evidence="16" type="ORF">DXD03_12945</name>
    <name evidence="11" type="ORF">GA574_06335</name>
    <name evidence="12" type="ORF">GAZ26_18415</name>
    <name evidence="14" type="ORF">LD004_04005</name>
    <name evidence="13" type="ORF">LDZ35_14825</name>
</gene>
<evidence type="ECO:0000313" key="18">
    <source>
        <dbReference type="Proteomes" id="UP000261210"/>
    </source>
</evidence>
<dbReference type="InterPro" id="IPR003594">
    <property type="entry name" value="HATPase_dom"/>
</dbReference>
<dbReference type="SMART" id="SM00342">
    <property type="entry name" value="HTH_ARAC"/>
    <property type="match status" value="1"/>
</dbReference>
<dbReference type="RefSeq" id="WP_004322898.1">
    <property type="nucleotide sequence ID" value="NZ_CP072212.1"/>
</dbReference>
<evidence type="ECO:0000313" key="20">
    <source>
        <dbReference type="Proteomes" id="UP000471447"/>
    </source>
</evidence>
<dbReference type="Proteomes" id="UP001198461">
    <property type="component" value="Unassembled WGS sequence"/>
</dbReference>
<reference evidence="19 20" key="4">
    <citation type="journal article" date="2019" name="Nat. Med.">
        <title>A library of human gut bacterial isolates paired with longitudinal multiomics data enables mechanistic microbiome research.</title>
        <authorList>
            <person name="Poyet M."/>
            <person name="Groussin M."/>
            <person name="Gibbons S.M."/>
            <person name="Avila-Pacheco J."/>
            <person name="Jiang X."/>
            <person name="Kearney S.M."/>
            <person name="Perrotta A.R."/>
            <person name="Berdy B."/>
            <person name="Zhao S."/>
            <person name="Lieberman T.D."/>
            <person name="Swanson P.K."/>
            <person name="Smith M."/>
            <person name="Roesemann S."/>
            <person name="Alexander J.E."/>
            <person name="Rich S.A."/>
            <person name="Livny J."/>
            <person name="Vlamakis H."/>
            <person name="Clish C."/>
            <person name="Bullock K."/>
            <person name="Deik A."/>
            <person name="Scott J."/>
            <person name="Pierce K.A."/>
            <person name="Xavier R.J."/>
            <person name="Alm E.J."/>
        </authorList>
    </citation>
    <scope>NUCLEOTIDE SEQUENCE [LARGE SCALE GENOMIC DNA]</scope>
    <source>
        <strain evidence="12 20">BIOML-A7</strain>
        <strain evidence="11 19">BIOML-A74</strain>
    </source>
</reference>
<dbReference type="Proteomes" id="UP000471447">
    <property type="component" value="Unassembled WGS sequence"/>
</dbReference>
<dbReference type="SMART" id="SM00388">
    <property type="entry name" value="HisKA"/>
    <property type="match status" value="1"/>
</dbReference>
<dbReference type="SUPFAM" id="SSF52172">
    <property type="entry name" value="CheY-like"/>
    <property type="match status" value="1"/>
</dbReference>
<comment type="catalytic activity">
    <reaction evidence="1">
        <text>ATP + protein L-histidine = ADP + protein N-phospho-L-histidine.</text>
        <dbReference type="EC" id="2.7.13.3"/>
    </reaction>
</comment>
<dbReference type="EMBL" id="JAIWYE010000011">
    <property type="protein sequence ID" value="MCA4702774.1"/>
    <property type="molecule type" value="Genomic_DNA"/>
</dbReference>
<evidence type="ECO:0000256" key="1">
    <source>
        <dbReference type="ARBA" id="ARBA00000085"/>
    </source>
</evidence>
<dbReference type="Pfam" id="PF12833">
    <property type="entry name" value="HTH_18"/>
    <property type="match status" value="1"/>
</dbReference>
<dbReference type="SUPFAM" id="SSF63829">
    <property type="entry name" value="Calcium-dependent phosphotriesterase"/>
    <property type="match status" value="2"/>
</dbReference>
<feature type="domain" description="Histidine kinase" evidence="9">
    <location>
        <begin position="832"/>
        <end position="1078"/>
    </location>
</feature>
<comment type="caution">
    <text evidence="15">The sequence shown here is derived from an EMBL/GenBank/DDBJ whole genome shotgun (WGS) entry which is preliminary data.</text>
</comment>
<evidence type="ECO:0000256" key="7">
    <source>
        <dbReference type="SAM" id="Phobius"/>
    </source>
</evidence>
<dbReference type="PANTHER" id="PTHR43547:SF2">
    <property type="entry name" value="HYBRID SIGNAL TRANSDUCTION HISTIDINE KINASE C"/>
    <property type="match status" value="1"/>
</dbReference>
<dbReference type="SUPFAM" id="SSF47384">
    <property type="entry name" value="Homodimeric domain of signal transducing histidine kinase"/>
    <property type="match status" value="1"/>
</dbReference>
<accession>A0A1Y4VH19</accession>
<dbReference type="SMART" id="SM00448">
    <property type="entry name" value="REC"/>
    <property type="match status" value="1"/>
</dbReference>
<evidence type="ECO:0000259" key="9">
    <source>
        <dbReference type="PROSITE" id="PS50109"/>
    </source>
</evidence>
<dbReference type="Pfam" id="PF07495">
    <property type="entry name" value="Y_Y_Y"/>
    <property type="match status" value="1"/>
</dbReference>
<name>A0A1Y4VH19_9BACE</name>
<keyword evidence="7" id="KW-0472">Membrane</keyword>
<feature type="transmembrane region" description="Helical" evidence="7">
    <location>
        <begin position="778"/>
        <end position="800"/>
    </location>
</feature>
<dbReference type="InterPro" id="IPR011110">
    <property type="entry name" value="Reg_prop"/>
</dbReference>
<dbReference type="EMBL" id="WDCG01000023">
    <property type="protein sequence ID" value="KAB6420796.1"/>
    <property type="molecule type" value="Genomic_DNA"/>
</dbReference>
<dbReference type="InterPro" id="IPR011006">
    <property type="entry name" value="CheY-like_superfamily"/>
</dbReference>
<dbReference type="Gene3D" id="1.10.10.60">
    <property type="entry name" value="Homeodomain-like"/>
    <property type="match status" value="1"/>
</dbReference>
<evidence type="ECO:0000259" key="10">
    <source>
        <dbReference type="PROSITE" id="PS50110"/>
    </source>
</evidence>
<evidence type="ECO:0000313" key="15">
    <source>
        <dbReference type="EMBL" id="OUQ68663.1"/>
    </source>
</evidence>
<reference evidence="17" key="1">
    <citation type="submission" date="2017-04" db="EMBL/GenBank/DDBJ databases">
        <title>Function of individual gut microbiota members based on whole genome sequencing of pure cultures obtained from chicken caecum.</title>
        <authorList>
            <person name="Medvecky M."/>
            <person name="Cejkova D."/>
            <person name="Polansky O."/>
            <person name="Karasova D."/>
            <person name="Kubasova T."/>
            <person name="Cizek A."/>
            <person name="Rychlik I."/>
        </authorList>
    </citation>
    <scope>NUCLEOTIDE SEQUENCE [LARGE SCALE GENOMIC DNA]</scope>
    <source>
        <strain evidence="17">An109</strain>
    </source>
</reference>
<dbReference type="SUPFAM" id="SSF55874">
    <property type="entry name" value="ATPase domain of HSP90 chaperone/DNA topoisomerase II/histidine kinase"/>
    <property type="match status" value="1"/>
</dbReference>
<protein>
    <recommendedName>
        <fullName evidence="2">histidine kinase</fullName>
        <ecNumber evidence="2">2.7.13.3</ecNumber>
    </recommendedName>
</protein>
<dbReference type="Gene3D" id="1.10.287.130">
    <property type="match status" value="1"/>
</dbReference>
<dbReference type="PROSITE" id="PS50109">
    <property type="entry name" value="HIS_KIN"/>
    <property type="match status" value="1"/>
</dbReference>
<dbReference type="InterPro" id="IPR004358">
    <property type="entry name" value="Sig_transdc_His_kin-like_C"/>
</dbReference>
<evidence type="ECO:0000313" key="12">
    <source>
        <dbReference type="EMBL" id="KAB6420796.1"/>
    </source>
</evidence>
<dbReference type="Gene3D" id="3.40.50.2300">
    <property type="match status" value="1"/>
</dbReference>
<dbReference type="Pfam" id="PF00072">
    <property type="entry name" value="Response_reg"/>
    <property type="match status" value="1"/>
</dbReference>
<evidence type="ECO:0000256" key="2">
    <source>
        <dbReference type="ARBA" id="ARBA00012438"/>
    </source>
</evidence>
<keyword evidence="7" id="KW-1133">Transmembrane helix</keyword>
<dbReference type="SUPFAM" id="SSF46689">
    <property type="entry name" value="Homeodomain-like"/>
    <property type="match status" value="1"/>
</dbReference>
<dbReference type="Pfam" id="PF07494">
    <property type="entry name" value="Reg_prop"/>
    <property type="match status" value="6"/>
</dbReference>
<evidence type="ECO:0000259" key="8">
    <source>
        <dbReference type="PROSITE" id="PS01124"/>
    </source>
</evidence>
<dbReference type="EMBL" id="NFLW01000019">
    <property type="protein sequence ID" value="OUQ68663.1"/>
    <property type="molecule type" value="Genomic_DNA"/>
</dbReference>
<reference evidence="15" key="2">
    <citation type="journal article" date="2018" name="BMC Genomics">
        <title>Whole genome sequencing and function prediction of 133 gut anaerobes isolated from chicken caecum in pure cultures.</title>
        <authorList>
            <person name="Medvecky M."/>
            <person name="Cejkova D."/>
            <person name="Polansky O."/>
            <person name="Karasova D."/>
            <person name="Kubasova T."/>
            <person name="Cizek A."/>
            <person name="Rychlik I."/>
        </authorList>
    </citation>
    <scope>NUCLEOTIDE SEQUENCE</scope>
    <source>
        <strain evidence="15">An109</strain>
    </source>
</reference>
<dbReference type="EMBL" id="QSQU01000017">
    <property type="protein sequence ID" value="RGK61566.1"/>
    <property type="molecule type" value="Genomic_DNA"/>
</dbReference>
<dbReference type="GO" id="GO:0000155">
    <property type="term" value="F:phosphorelay sensor kinase activity"/>
    <property type="evidence" value="ECO:0007669"/>
    <property type="project" value="InterPro"/>
</dbReference>
<dbReference type="InterPro" id="IPR003661">
    <property type="entry name" value="HisK_dim/P_dom"/>
</dbReference>
<evidence type="ECO:0000256" key="5">
    <source>
        <dbReference type="ARBA" id="ARBA00023163"/>
    </source>
</evidence>
<dbReference type="InterPro" id="IPR013783">
    <property type="entry name" value="Ig-like_fold"/>
</dbReference>
<dbReference type="SUPFAM" id="SSF50998">
    <property type="entry name" value="Quinoprotein alcohol dehydrogenase-like"/>
    <property type="match status" value="1"/>
</dbReference>
<keyword evidence="15" id="KW-0418">Kinase</keyword>
<dbReference type="EC" id="2.7.13.3" evidence="2"/>
<dbReference type="InterPro" id="IPR015943">
    <property type="entry name" value="WD40/YVTN_repeat-like_dom_sf"/>
</dbReference>
<evidence type="ECO:0000313" key="19">
    <source>
        <dbReference type="Proteomes" id="UP000435059"/>
    </source>
</evidence>
<evidence type="ECO:0000256" key="4">
    <source>
        <dbReference type="ARBA" id="ARBA00023015"/>
    </source>
</evidence>
<keyword evidence="5" id="KW-0804">Transcription</keyword>
<dbReference type="PANTHER" id="PTHR43547">
    <property type="entry name" value="TWO-COMPONENT HISTIDINE KINASE"/>
    <property type="match status" value="1"/>
</dbReference>
<dbReference type="GO" id="GO:0003700">
    <property type="term" value="F:DNA-binding transcription factor activity"/>
    <property type="evidence" value="ECO:0007669"/>
    <property type="project" value="InterPro"/>
</dbReference>
<dbReference type="EMBL" id="JAIWWW010000034">
    <property type="protein sequence ID" value="MCA4524472.1"/>
    <property type="molecule type" value="Genomic_DNA"/>
</dbReference>
<dbReference type="PRINTS" id="PR00344">
    <property type="entry name" value="BCTRLSENSOR"/>
</dbReference>
<dbReference type="CDD" id="cd17574">
    <property type="entry name" value="REC_OmpR"/>
    <property type="match status" value="1"/>
</dbReference>
<evidence type="ECO:0000256" key="6">
    <source>
        <dbReference type="PROSITE-ProRule" id="PRU00169"/>
    </source>
</evidence>
<dbReference type="InterPro" id="IPR009057">
    <property type="entry name" value="Homeodomain-like_sf"/>
</dbReference>
<dbReference type="InterPro" id="IPR036097">
    <property type="entry name" value="HisK_dim/P_sf"/>
</dbReference>
<organism evidence="15 17">
    <name type="scientific">Bacteroides xylanisolvens</name>
    <dbReference type="NCBI Taxonomy" id="371601"/>
    <lineage>
        <taxon>Bacteria</taxon>
        <taxon>Pseudomonadati</taxon>
        <taxon>Bacteroidota</taxon>
        <taxon>Bacteroidia</taxon>
        <taxon>Bacteroidales</taxon>
        <taxon>Bacteroidaceae</taxon>
        <taxon>Bacteroides</taxon>
    </lineage>
</organism>
<keyword evidence="3 6" id="KW-0597">Phosphoprotein</keyword>
<dbReference type="CDD" id="cd00082">
    <property type="entry name" value="HisKA"/>
    <property type="match status" value="1"/>
</dbReference>
<keyword evidence="4" id="KW-0805">Transcription regulation</keyword>
<dbReference type="InterPro" id="IPR001789">
    <property type="entry name" value="Sig_transdc_resp-reg_receiver"/>
</dbReference>
<dbReference type="EMBL" id="WDES01000007">
    <property type="protein sequence ID" value="KAB6089652.1"/>
    <property type="molecule type" value="Genomic_DNA"/>
</dbReference>
<feature type="domain" description="HTH araC/xylS-type" evidence="8">
    <location>
        <begin position="1264"/>
        <end position="1363"/>
    </location>
</feature>
<evidence type="ECO:0000313" key="17">
    <source>
        <dbReference type="Proteomes" id="UP000196036"/>
    </source>
</evidence>
<dbReference type="InterPro" id="IPR011123">
    <property type="entry name" value="Y_Y_Y"/>
</dbReference>
<feature type="modified residue" description="4-aspartylphosphate" evidence="6">
    <location>
        <position position="1165"/>
    </location>
</feature>
<dbReference type="InterPro" id="IPR018060">
    <property type="entry name" value="HTH_AraC"/>
</dbReference>
<dbReference type="Proteomes" id="UP000261210">
    <property type="component" value="Unassembled WGS sequence"/>
</dbReference>
<proteinExistence type="predicted"/>
<sequence length="1369" mass="155127">MKKLICILLVFILPQIIFANQRYHFSNLSVQNGLSQLHVTCIYQDRLGYMWFGTRNGLNKFNGNNFETFWNHADDECSISNNTIACITEDAEGNLWFGTENGLNKLDKRRNGFKRYYFDPEANAANNKIISLFTDKEGTLWVGTISGLYVFDAKEDILKEIPLKELANNSISTIIEKDDLLYIASSMSGLVIYDPRKNRVVRSYRKDSKTLPIPSNYIKDVYIDKKDNIWIGTYKDGVCVIRHDLSEVIYYNTANGLSNNDIRCIKESPAGEMWIGTFDGLNIVNPVTSRIASYKHGAQGSLSHHSVYSILFDRMQTIWIGTYAGGVDYYNPYGHLFDFYNPATILNANLGILGPAVEYDGTLYISSEGGGLIAFDLAQQSFRQYTLPHKADGSVKNIFKTVYLDGDRILCGTSQGEVYEFNLNTRQFSLFYQTTDRRPIYHISRSRAGEVIIGAISVTEGLVFISDDGQRSIQTEFPVKGKGGVHFSHVICVCEVDNDIFLIGTKNNGLFCYDKINHTLLSYNETNGLAAQYISSILKDHSGRIWISSIDGGLSELVLSTGQFTTYNEKNGLMNNQICKIVEGNDNTLWLSTLNGISNLDLRTRGITNYNKESGIRVQEFSPCAGLHLSGNRIFFAGNNGFTLFNPNDIITNPNVPPIILDKLHINNCLIQAGDEGDILKENISTQKKIVLKYNQTNITIEYCALNYIFNNKNQYAYKLEGFDHDWNEVGNRRTAYYTNIPSGTYKFVVKGSNNDGIWNEEGTTLEIVVLPPLWKTWWAYLFYAVVAIALIAFIIRYFTEKKRLQNNIRLKQMEAEVHEEYYQERNRLFTNFSHELRTPLTLIMAPLEEFVKRTDLTDDIHYKVKLMLRNAQRLLRIVNNLMDLQKNESGTMKLQVSENDMIKFTHEAVSSFQDLALYRNIHLKFKHSIDCQPVWFDWNLLEKVYFNFLSNAFKNVPDGGTVSVELDVKPYSELTFFLPAKLNKYKNTEIRYLTISIQDNGVGIAPDELEKIFQPFYQVAQNEHSKSGTGIGLSLSKAIIEMHHGVVWAENATGANMSGVGLSSSGAVFKFVLPVDKSLFAPEMIIESAEDKAVSFSVELPDAAYEPDNSSRKQATILVVEDNRDLNNYICSCLADRYNVVGVTNGEDALAKAVYLLPNLIITDLMMPKMNGIELIRRLKKDMNTSHIPIIMVTAKTGTDDIKEGYAAGADEYITKPFDASILKIRVDNLIQSREKLKELYSKNFSLESLGVDVTSVDEKFMQKLYATLQQNIANSDLNLDAFCKELGLSKSNLYRKIKQITGYSPNEFIRNFRLETAAKMLKETDMSITEVYCAVGYNSLAYFSNSFKTLYGVSPSEFKNRSEGERE</sequence>
<dbReference type="InterPro" id="IPR011047">
    <property type="entry name" value="Quinoprotein_ADH-like_sf"/>
</dbReference>
<dbReference type="Pfam" id="PF00512">
    <property type="entry name" value="HisKA"/>
    <property type="match status" value="1"/>
</dbReference>
<reference evidence="16 18" key="3">
    <citation type="submission" date="2018-08" db="EMBL/GenBank/DDBJ databases">
        <title>A genome reference for cultivated species of the human gut microbiota.</title>
        <authorList>
            <person name="Zou Y."/>
            <person name="Xue W."/>
            <person name="Luo G."/>
        </authorList>
    </citation>
    <scope>NUCLEOTIDE SEQUENCE [LARGE SCALE GENOMIC DNA]</scope>
    <source>
        <strain evidence="16 18">TF10-34</strain>
    </source>
</reference>
<keyword evidence="15" id="KW-0808">Transferase</keyword>
<dbReference type="CDD" id="cd00075">
    <property type="entry name" value="HATPase"/>
    <property type="match status" value="1"/>
</dbReference>
<dbReference type="Proteomes" id="UP000435059">
    <property type="component" value="Unassembled WGS sequence"/>
</dbReference>
<dbReference type="SMART" id="SM00387">
    <property type="entry name" value="HATPase_c"/>
    <property type="match status" value="1"/>
</dbReference>
<dbReference type="InterPro" id="IPR005467">
    <property type="entry name" value="His_kinase_dom"/>
</dbReference>
<dbReference type="GO" id="GO:0043565">
    <property type="term" value="F:sequence-specific DNA binding"/>
    <property type="evidence" value="ECO:0007669"/>
    <property type="project" value="InterPro"/>
</dbReference>
<evidence type="ECO:0000313" key="13">
    <source>
        <dbReference type="EMBL" id="MCA4524472.1"/>
    </source>
</evidence>
<reference evidence="13" key="5">
    <citation type="submission" date="2023-08" db="EMBL/GenBank/DDBJ databases">
        <title>Mucin Metabolism Genes Underlie the Key Renovations of Bacteroides xylanisolvens Genomes in Captive Great Apes.</title>
        <authorList>
            <person name="Nishida A.H."/>
        </authorList>
    </citation>
    <scope>NUCLEOTIDE SEQUENCE</scope>
    <source>
        <strain evidence="14">P13.H9</strain>
        <strain evidence="13">P19.10B</strain>
    </source>
</reference>
<dbReference type="Proteomes" id="UP001197958">
    <property type="component" value="Unassembled WGS sequence"/>
</dbReference>
<dbReference type="Gene3D" id="2.60.40.10">
    <property type="entry name" value="Immunoglobulins"/>
    <property type="match status" value="1"/>
</dbReference>
<dbReference type="Proteomes" id="UP000196036">
    <property type="component" value="Unassembled WGS sequence"/>
</dbReference>
<evidence type="ECO:0000313" key="14">
    <source>
        <dbReference type="EMBL" id="MCA4702774.1"/>
    </source>
</evidence>
<keyword evidence="19" id="KW-1185">Reference proteome</keyword>
<dbReference type="Gene3D" id="2.130.10.10">
    <property type="entry name" value="YVTN repeat-like/Quinoprotein amine dehydrogenase"/>
    <property type="match status" value="2"/>
</dbReference>
<evidence type="ECO:0000313" key="16">
    <source>
        <dbReference type="EMBL" id="RGK61566.1"/>
    </source>
</evidence>